<protein>
    <submittedName>
        <fullName evidence="3">Uncharacterized protein</fullName>
    </submittedName>
</protein>
<gene>
    <name evidence="3" type="ORF">D9758_015212</name>
</gene>
<feature type="region of interest" description="Disordered" evidence="1">
    <location>
        <begin position="109"/>
        <end position="176"/>
    </location>
</feature>
<evidence type="ECO:0000256" key="2">
    <source>
        <dbReference type="SAM" id="SignalP"/>
    </source>
</evidence>
<proteinExistence type="predicted"/>
<name>A0A8H5CK03_9AGAR</name>
<feature type="compositionally biased region" description="Low complexity" evidence="1">
    <location>
        <begin position="254"/>
        <end position="291"/>
    </location>
</feature>
<feature type="region of interest" description="Disordered" evidence="1">
    <location>
        <begin position="67"/>
        <end position="95"/>
    </location>
</feature>
<dbReference type="AlphaFoldDB" id="A0A8H5CK03"/>
<evidence type="ECO:0000313" key="3">
    <source>
        <dbReference type="EMBL" id="KAF5343125.1"/>
    </source>
</evidence>
<feature type="compositionally biased region" description="Gly residues" evidence="1">
    <location>
        <begin position="154"/>
        <end position="171"/>
    </location>
</feature>
<comment type="caution">
    <text evidence="3">The sequence shown here is derived from an EMBL/GenBank/DDBJ whole genome shotgun (WGS) entry which is preliminary data.</text>
</comment>
<accession>A0A8H5CK03</accession>
<evidence type="ECO:0000313" key="4">
    <source>
        <dbReference type="Proteomes" id="UP000559256"/>
    </source>
</evidence>
<feature type="compositionally biased region" description="Low complexity" evidence="1">
    <location>
        <begin position="31"/>
        <end position="40"/>
    </location>
</feature>
<evidence type="ECO:0000256" key="1">
    <source>
        <dbReference type="SAM" id="MobiDB-lite"/>
    </source>
</evidence>
<feature type="region of interest" description="Disordered" evidence="1">
    <location>
        <begin position="31"/>
        <end position="50"/>
    </location>
</feature>
<dbReference type="EMBL" id="JAACJM010000148">
    <property type="protein sequence ID" value="KAF5343125.1"/>
    <property type="molecule type" value="Genomic_DNA"/>
</dbReference>
<feature type="region of interest" description="Disordered" evidence="1">
    <location>
        <begin position="188"/>
        <end position="291"/>
    </location>
</feature>
<feature type="compositionally biased region" description="Low complexity" evidence="1">
    <location>
        <begin position="201"/>
        <end position="215"/>
    </location>
</feature>
<dbReference type="Proteomes" id="UP000559256">
    <property type="component" value="Unassembled WGS sequence"/>
</dbReference>
<feature type="compositionally biased region" description="Polar residues" evidence="1">
    <location>
        <begin position="109"/>
        <end position="134"/>
    </location>
</feature>
<keyword evidence="4" id="KW-1185">Reference proteome</keyword>
<feature type="chain" id="PRO_5034355173" evidence="2">
    <location>
        <begin position="23"/>
        <end position="291"/>
    </location>
</feature>
<reference evidence="3 4" key="1">
    <citation type="journal article" date="2020" name="ISME J.">
        <title>Uncovering the hidden diversity of litter-decomposition mechanisms in mushroom-forming fungi.</title>
        <authorList>
            <person name="Floudas D."/>
            <person name="Bentzer J."/>
            <person name="Ahren D."/>
            <person name="Johansson T."/>
            <person name="Persson P."/>
            <person name="Tunlid A."/>
        </authorList>
    </citation>
    <scope>NUCLEOTIDE SEQUENCE [LARGE SCALE GENOMIC DNA]</scope>
    <source>
        <strain evidence="3 4">CBS 291.85</strain>
    </source>
</reference>
<sequence length="291" mass="29721">MVQNMSAKLAFVLLALNAGVYALPAAIANTTSSASPSGTTGEPGGISGQNHTEHIIHQLCQCQNQTKTKPPIMDKGKRAATPIIDPPPGGDDGDIQKLIKQLCEEHKQYNGTYPSNGTMTHPGTYGSSTASQPPYTKRAAPYSEQPSAKPTGPDGPGGKSGEYGNHGGQGEQGKECQGTTKLIEELCSKHTKGPGHGAPGGSNSTSSSTALGDSSPTEKRAAAAGEASGHHEDLLEKLCSYEPHWYRATGSDPTGTGKPGASSKSSSPGSSESSTSTGASSPAKSSTPEVY</sequence>
<feature type="signal peptide" evidence="2">
    <location>
        <begin position="1"/>
        <end position="22"/>
    </location>
</feature>
<organism evidence="3 4">
    <name type="scientific">Tetrapyrgos nigripes</name>
    <dbReference type="NCBI Taxonomy" id="182062"/>
    <lineage>
        <taxon>Eukaryota</taxon>
        <taxon>Fungi</taxon>
        <taxon>Dikarya</taxon>
        <taxon>Basidiomycota</taxon>
        <taxon>Agaricomycotina</taxon>
        <taxon>Agaricomycetes</taxon>
        <taxon>Agaricomycetidae</taxon>
        <taxon>Agaricales</taxon>
        <taxon>Marasmiineae</taxon>
        <taxon>Marasmiaceae</taxon>
        <taxon>Tetrapyrgos</taxon>
    </lineage>
</organism>
<keyword evidence="2" id="KW-0732">Signal</keyword>